<evidence type="ECO:0000256" key="1">
    <source>
        <dbReference type="ARBA" id="ARBA00001947"/>
    </source>
</evidence>
<dbReference type="GO" id="GO:0008270">
    <property type="term" value="F:zinc ion binding"/>
    <property type="evidence" value="ECO:0007669"/>
    <property type="project" value="InterPro"/>
</dbReference>
<evidence type="ECO:0000259" key="8">
    <source>
        <dbReference type="Pfam" id="PF08240"/>
    </source>
</evidence>
<comment type="caution">
    <text evidence="9">The sequence shown here is derived from an EMBL/GenBank/DDBJ whole genome shotgun (WGS) entry which is preliminary data.</text>
</comment>
<keyword evidence="10" id="KW-1185">Reference proteome</keyword>
<feature type="domain" description="Alcohol dehydrogenase-like N-terminal" evidence="8">
    <location>
        <begin position="24"/>
        <end position="143"/>
    </location>
</feature>
<dbReference type="AlphaFoldDB" id="A0A6I4MH97"/>
<evidence type="ECO:0000313" key="10">
    <source>
        <dbReference type="Proteomes" id="UP000462055"/>
    </source>
</evidence>
<organism evidence="9 10">
    <name type="scientific">Actinomadura physcomitrii</name>
    <dbReference type="NCBI Taxonomy" id="2650748"/>
    <lineage>
        <taxon>Bacteria</taxon>
        <taxon>Bacillati</taxon>
        <taxon>Actinomycetota</taxon>
        <taxon>Actinomycetes</taxon>
        <taxon>Streptosporangiales</taxon>
        <taxon>Thermomonosporaceae</taxon>
        <taxon>Actinomadura</taxon>
    </lineage>
</organism>
<comment type="similarity">
    <text evidence="2 6">Belongs to the zinc-containing alcohol dehydrogenase family.</text>
</comment>
<evidence type="ECO:0000256" key="4">
    <source>
        <dbReference type="ARBA" id="ARBA00022833"/>
    </source>
</evidence>
<dbReference type="InterPro" id="IPR036291">
    <property type="entry name" value="NAD(P)-bd_dom_sf"/>
</dbReference>
<evidence type="ECO:0000256" key="5">
    <source>
        <dbReference type="ARBA" id="ARBA00023002"/>
    </source>
</evidence>
<dbReference type="Gene3D" id="3.40.50.720">
    <property type="entry name" value="NAD(P)-binding Rossmann-like Domain"/>
    <property type="match status" value="1"/>
</dbReference>
<accession>A0A6I4MH97</accession>
<dbReference type="InterPro" id="IPR002328">
    <property type="entry name" value="ADH_Zn_CS"/>
</dbReference>
<dbReference type="PANTHER" id="PTHR43161">
    <property type="entry name" value="SORBITOL DEHYDROGENASE"/>
    <property type="match status" value="1"/>
</dbReference>
<keyword evidence="4 6" id="KW-0862">Zinc</keyword>
<dbReference type="PROSITE" id="PS00059">
    <property type="entry name" value="ADH_ZINC"/>
    <property type="match status" value="1"/>
</dbReference>
<comment type="cofactor">
    <cofactor evidence="1 6">
        <name>Zn(2+)</name>
        <dbReference type="ChEBI" id="CHEBI:29105"/>
    </cofactor>
</comment>
<evidence type="ECO:0000259" key="7">
    <source>
        <dbReference type="Pfam" id="PF00107"/>
    </source>
</evidence>
<dbReference type="RefSeq" id="WP_151594077.1">
    <property type="nucleotide sequence ID" value="NZ_WBMS02000010.1"/>
</dbReference>
<dbReference type="Gene3D" id="3.90.180.10">
    <property type="entry name" value="Medium-chain alcohol dehydrogenases, catalytic domain"/>
    <property type="match status" value="1"/>
</dbReference>
<dbReference type="GO" id="GO:0000721">
    <property type="term" value="F:(R,R)-butanediol dehydrogenase activity"/>
    <property type="evidence" value="ECO:0007669"/>
    <property type="project" value="TreeGrafter"/>
</dbReference>
<dbReference type="InterPro" id="IPR011032">
    <property type="entry name" value="GroES-like_sf"/>
</dbReference>
<dbReference type="InterPro" id="IPR013149">
    <property type="entry name" value="ADH-like_C"/>
</dbReference>
<protein>
    <submittedName>
        <fullName evidence="9">Alcohol dehydrogenase catalytic domain-containing protein</fullName>
    </submittedName>
</protein>
<evidence type="ECO:0000313" key="9">
    <source>
        <dbReference type="EMBL" id="MWA01576.1"/>
    </source>
</evidence>
<gene>
    <name evidence="9" type="ORF">F8568_014565</name>
</gene>
<dbReference type="Pfam" id="PF00107">
    <property type="entry name" value="ADH_zinc_N"/>
    <property type="match status" value="1"/>
</dbReference>
<dbReference type="InterPro" id="IPR013154">
    <property type="entry name" value="ADH-like_N"/>
</dbReference>
<name>A0A6I4MH97_9ACTN</name>
<evidence type="ECO:0000256" key="3">
    <source>
        <dbReference type="ARBA" id="ARBA00022723"/>
    </source>
</evidence>
<evidence type="ECO:0000256" key="2">
    <source>
        <dbReference type="ARBA" id="ARBA00008072"/>
    </source>
</evidence>
<reference evidence="9" key="1">
    <citation type="submission" date="2019-12" db="EMBL/GenBank/DDBJ databases">
        <title>Actinomadura physcomitrii sp. nov., a novel actinomycete isolated from moss [Physcomitrium sphaericum (Ludw) Fuernr].</title>
        <authorList>
            <person name="Zhuang X."/>
        </authorList>
    </citation>
    <scope>NUCLEOTIDE SEQUENCE [LARGE SCALE GENOMIC DNA]</scope>
    <source>
        <strain evidence="9">LD22</strain>
    </source>
</reference>
<dbReference type="EMBL" id="WBMS02000010">
    <property type="protein sequence ID" value="MWA01576.1"/>
    <property type="molecule type" value="Genomic_DNA"/>
</dbReference>
<dbReference type="GO" id="GO:0005737">
    <property type="term" value="C:cytoplasm"/>
    <property type="evidence" value="ECO:0007669"/>
    <property type="project" value="TreeGrafter"/>
</dbReference>
<dbReference type="GO" id="GO:0034079">
    <property type="term" value="P:butanediol biosynthetic process"/>
    <property type="evidence" value="ECO:0007669"/>
    <property type="project" value="TreeGrafter"/>
</dbReference>
<dbReference type="SUPFAM" id="SSF50129">
    <property type="entry name" value="GroES-like"/>
    <property type="match status" value="1"/>
</dbReference>
<dbReference type="PANTHER" id="PTHR43161:SF23">
    <property type="entry name" value="(R,R)-BUTANEDIOL DEHYDROGENASE-RELATED"/>
    <property type="match status" value="1"/>
</dbReference>
<keyword evidence="5" id="KW-0560">Oxidoreductase</keyword>
<proteinExistence type="inferred from homology"/>
<sequence>MRALRLHGSRDLRLDDIPEPQVRSGTVKLKVEWNGICGTDLHHYQQPMVPDDFRHPLLGDLGPHVQGHEFSGRVVQTGPGVTGLPEGTLVAVEPLVYDGTCPACRRGDNNLCDSLGFIGLMGGGGGLSEYAVVPADRAHPIPDGISAETAALVEPLSVAWHAVRRSGLGDGGTALIVGAGPIGLGLLLAAKAHGAAFVAVSEVNTARRGLAALSGADLVLDPAQDDVVAQVRRHVPAGVEVSFEASGAGTPAVSALLGALAKAGRAVAVSQGRPVELDPDILMLTEINYTGSFAYNGLDFPAVIQAIADQRLRPDALISDRIALDDAPRLGYEALLEHGSEHVKILVHP</sequence>
<dbReference type="Pfam" id="PF08240">
    <property type="entry name" value="ADH_N"/>
    <property type="match status" value="1"/>
</dbReference>
<dbReference type="Proteomes" id="UP000462055">
    <property type="component" value="Unassembled WGS sequence"/>
</dbReference>
<dbReference type="CDD" id="cd08233">
    <property type="entry name" value="butanediol_DH_like"/>
    <property type="match status" value="1"/>
</dbReference>
<keyword evidence="3 6" id="KW-0479">Metal-binding</keyword>
<evidence type="ECO:0000256" key="6">
    <source>
        <dbReference type="RuleBase" id="RU361277"/>
    </source>
</evidence>
<dbReference type="SUPFAM" id="SSF51735">
    <property type="entry name" value="NAD(P)-binding Rossmann-fold domains"/>
    <property type="match status" value="1"/>
</dbReference>
<feature type="domain" description="Alcohol dehydrogenase-like C-terminal" evidence="7">
    <location>
        <begin position="181"/>
        <end position="308"/>
    </location>
</feature>